<evidence type="ECO:0000256" key="2">
    <source>
        <dbReference type="PIRSR" id="PIRSR613078-2"/>
    </source>
</evidence>
<dbReference type="RefSeq" id="WP_093730625.1">
    <property type="nucleotide sequence ID" value="NZ_FMYW01000010.1"/>
</dbReference>
<keyword evidence="4" id="KW-1185">Reference proteome</keyword>
<dbReference type="Gene3D" id="3.40.50.1240">
    <property type="entry name" value="Phosphoglycerate mutase-like"/>
    <property type="match status" value="1"/>
</dbReference>
<name>A0A1G6MLZ1_9FIRM</name>
<feature type="binding site" evidence="2">
    <location>
        <position position="61"/>
    </location>
    <ligand>
        <name>substrate</name>
    </ligand>
</feature>
<dbReference type="PANTHER" id="PTHR48100">
    <property type="entry name" value="BROAD-SPECIFICITY PHOSPHATASE YOR283W-RELATED"/>
    <property type="match status" value="1"/>
</dbReference>
<dbReference type="SMART" id="SM00855">
    <property type="entry name" value="PGAM"/>
    <property type="match status" value="1"/>
</dbReference>
<gene>
    <name evidence="3" type="ORF">SAMN04487864_11031</name>
</gene>
<dbReference type="PANTHER" id="PTHR48100:SF1">
    <property type="entry name" value="HISTIDINE PHOSPHATASE FAMILY PROTEIN-RELATED"/>
    <property type="match status" value="1"/>
</dbReference>
<sequence length="228" mass="25975">MIILVRHGEATHHTEHFTGGWTDSNLTDKGRRQIEAAAEKLAKDFSGKMPHFRILCSDLKRAHESAVIFAEKLGIEKVEDFAFLREKNNGKAAGLKESEARSIYCPPPTLKELDHRNYPGGETRREFFRRSVDGLHEAADWDKENLIIISHKGTIQNIIFDWLGMDIEDVNRLNFSVDILPSSLSVLGINKWKEHAIFRLNDLSHLQAQEGYGIHKFKLGGIDALYQK</sequence>
<reference evidence="4" key="1">
    <citation type="submission" date="2016-10" db="EMBL/GenBank/DDBJ databases">
        <authorList>
            <person name="Varghese N."/>
            <person name="Submissions S."/>
        </authorList>
    </citation>
    <scope>NUCLEOTIDE SEQUENCE [LARGE SCALE GENOMIC DNA]</scope>
    <source>
        <strain evidence="4">DSM 11005</strain>
    </source>
</reference>
<dbReference type="InterPro" id="IPR050275">
    <property type="entry name" value="PGM_Phosphatase"/>
</dbReference>
<feature type="active site" description="Tele-phosphohistidine intermediate" evidence="1">
    <location>
        <position position="7"/>
    </location>
</feature>
<dbReference type="InterPro" id="IPR029033">
    <property type="entry name" value="His_PPase_superfam"/>
</dbReference>
<dbReference type="GO" id="GO:0005737">
    <property type="term" value="C:cytoplasm"/>
    <property type="evidence" value="ECO:0007669"/>
    <property type="project" value="TreeGrafter"/>
</dbReference>
<dbReference type="Pfam" id="PF00300">
    <property type="entry name" value="His_Phos_1"/>
    <property type="match status" value="1"/>
</dbReference>
<dbReference type="GO" id="GO:0016791">
    <property type="term" value="F:phosphatase activity"/>
    <property type="evidence" value="ECO:0007669"/>
    <property type="project" value="TreeGrafter"/>
</dbReference>
<proteinExistence type="predicted"/>
<dbReference type="InterPro" id="IPR013078">
    <property type="entry name" value="His_Pase_superF_clade-1"/>
</dbReference>
<dbReference type="Proteomes" id="UP000198943">
    <property type="component" value="Unassembled WGS sequence"/>
</dbReference>
<evidence type="ECO:0000313" key="4">
    <source>
        <dbReference type="Proteomes" id="UP000198943"/>
    </source>
</evidence>
<evidence type="ECO:0000256" key="1">
    <source>
        <dbReference type="PIRSR" id="PIRSR613078-1"/>
    </source>
</evidence>
<dbReference type="AlphaFoldDB" id="A0A1G6MLZ1"/>
<evidence type="ECO:0000313" key="3">
    <source>
        <dbReference type="EMBL" id="SDC56491.1"/>
    </source>
</evidence>
<dbReference type="CDD" id="cd07067">
    <property type="entry name" value="HP_PGM_like"/>
    <property type="match status" value="1"/>
</dbReference>
<organism evidence="3 4">
    <name type="scientific">Succiniclasticum ruminis</name>
    <dbReference type="NCBI Taxonomy" id="40841"/>
    <lineage>
        <taxon>Bacteria</taxon>
        <taxon>Bacillati</taxon>
        <taxon>Bacillota</taxon>
        <taxon>Negativicutes</taxon>
        <taxon>Acidaminococcales</taxon>
        <taxon>Acidaminococcaceae</taxon>
        <taxon>Succiniclasticum</taxon>
    </lineage>
</organism>
<protein>
    <submittedName>
        <fullName evidence="3">Probable phosphoglycerate mutase</fullName>
    </submittedName>
</protein>
<dbReference type="OrthoDB" id="9782128at2"/>
<dbReference type="EMBL" id="FMYW01000010">
    <property type="protein sequence ID" value="SDC56491.1"/>
    <property type="molecule type" value="Genomic_DNA"/>
</dbReference>
<dbReference type="SUPFAM" id="SSF53254">
    <property type="entry name" value="Phosphoglycerate mutase-like"/>
    <property type="match status" value="1"/>
</dbReference>
<accession>A0A1G6MLZ1</accession>
<feature type="active site" description="Proton donor/acceptor" evidence="1">
    <location>
        <position position="86"/>
    </location>
</feature>